<reference evidence="1 2" key="1">
    <citation type="journal article" date="2009" name="Stand. Genomic Sci.">
        <title>Complete genome sequence of Pirellula staleyi type strain (ATCC 27377).</title>
        <authorList>
            <person name="Clum A."/>
            <person name="Tindall B.J."/>
            <person name="Sikorski J."/>
            <person name="Ivanova N."/>
            <person name="Mavrommatis K."/>
            <person name="Lucas S."/>
            <person name="Glavina del Rio T."/>
            <person name="Nolan M."/>
            <person name="Chen F."/>
            <person name="Tice H."/>
            <person name="Pitluck S."/>
            <person name="Cheng J.F."/>
            <person name="Chertkov O."/>
            <person name="Brettin T."/>
            <person name="Han C."/>
            <person name="Detter J.C."/>
            <person name="Kuske C."/>
            <person name="Bruce D."/>
            <person name="Goodwin L."/>
            <person name="Ovchinikova G."/>
            <person name="Pati A."/>
            <person name="Mikhailova N."/>
            <person name="Chen A."/>
            <person name="Palaniappan K."/>
            <person name="Land M."/>
            <person name="Hauser L."/>
            <person name="Chang Y.J."/>
            <person name="Jeffries C.D."/>
            <person name="Chain P."/>
            <person name="Rohde M."/>
            <person name="Goker M."/>
            <person name="Bristow J."/>
            <person name="Eisen J.A."/>
            <person name="Markowitz V."/>
            <person name="Hugenholtz P."/>
            <person name="Kyrpides N.C."/>
            <person name="Klenk H.P."/>
            <person name="Lapidus A."/>
        </authorList>
    </citation>
    <scope>NUCLEOTIDE SEQUENCE [LARGE SCALE GENOMIC DNA]</scope>
    <source>
        <strain evidence="2">ATCC 27377 / DSM 6068 / ICPB 4128</strain>
    </source>
</reference>
<evidence type="ECO:0000313" key="2">
    <source>
        <dbReference type="Proteomes" id="UP000001887"/>
    </source>
</evidence>
<evidence type="ECO:0000313" key="1">
    <source>
        <dbReference type="EMBL" id="ADB16297.1"/>
    </source>
</evidence>
<dbReference type="AlphaFoldDB" id="D2QY83"/>
<dbReference type="Proteomes" id="UP000001887">
    <property type="component" value="Chromosome"/>
</dbReference>
<organism evidence="1 2">
    <name type="scientific">Pirellula staleyi (strain ATCC 27377 / DSM 6068 / ICPB 4128)</name>
    <name type="common">Pirella staleyi</name>
    <dbReference type="NCBI Taxonomy" id="530564"/>
    <lineage>
        <taxon>Bacteria</taxon>
        <taxon>Pseudomonadati</taxon>
        <taxon>Planctomycetota</taxon>
        <taxon>Planctomycetia</taxon>
        <taxon>Pirellulales</taxon>
        <taxon>Pirellulaceae</taxon>
        <taxon>Pirellula</taxon>
    </lineage>
</organism>
<accession>D2QY83</accession>
<dbReference type="KEGG" id="psl:Psta_1622"/>
<name>D2QY83_PIRSD</name>
<protein>
    <submittedName>
        <fullName evidence="1">Uncharacterized protein</fullName>
    </submittedName>
</protein>
<sequence length="130" mass="13787">MTVLCEASDTPRLIPPYEIPPMTDAVTLGSEVVLATLPAADAAGRMLVVLVQTGDGSSCVQLRQQSWAGDVLGWFTQSSVTLEPQQVAALRNSLGSTAGGHDRPATKLPKKFSRLEPSNWQPRIVCAEGA</sequence>
<dbReference type="EMBL" id="CP001848">
    <property type="protein sequence ID" value="ADB16297.1"/>
    <property type="molecule type" value="Genomic_DNA"/>
</dbReference>
<gene>
    <name evidence="1" type="ordered locus">Psta_1622</name>
</gene>
<dbReference type="HOGENOM" id="CLU_1936110_0_0_0"/>
<proteinExistence type="predicted"/>
<keyword evidence="2" id="KW-1185">Reference proteome</keyword>